<accession>A0A8S9Q6F8</accession>
<sequence length="87" mass="10285">MSVRIPLFSCSTRFRDDLLGTKPVTVEDAHDQALSVCQRVNQEACRVVETMWMQDAEPALDKLEEQFYTMEKRQEYAFQVHFKKRKV</sequence>
<evidence type="ECO:0000313" key="1">
    <source>
        <dbReference type="EMBL" id="KAF3536880.1"/>
    </source>
</evidence>
<protein>
    <submittedName>
        <fullName evidence="1">Uncharacterized protein</fullName>
    </submittedName>
</protein>
<evidence type="ECO:0000313" key="2">
    <source>
        <dbReference type="Proteomes" id="UP000712600"/>
    </source>
</evidence>
<dbReference type="EMBL" id="QGKX02001290">
    <property type="protein sequence ID" value="KAF3536880.1"/>
    <property type="molecule type" value="Genomic_DNA"/>
</dbReference>
<reference evidence="1" key="1">
    <citation type="submission" date="2019-12" db="EMBL/GenBank/DDBJ databases">
        <title>Genome sequencing and annotation of Brassica cretica.</title>
        <authorList>
            <person name="Studholme D.J."/>
            <person name="Sarris P."/>
        </authorList>
    </citation>
    <scope>NUCLEOTIDE SEQUENCE</scope>
    <source>
        <strain evidence="1">PFS-109/04</strain>
        <tissue evidence="1">Leaf</tissue>
    </source>
</reference>
<comment type="caution">
    <text evidence="1">The sequence shown here is derived from an EMBL/GenBank/DDBJ whole genome shotgun (WGS) entry which is preliminary data.</text>
</comment>
<name>A0A8S9Q6F8_BRACR</name>
<dbReference type="AlphaFoldDB" id="A0A8S9Q6F8"/>
<organism evidence="1 2">
    <name type="scientific">Brassica cretica</name>
    <name type="common">Mustard</name>
    <dbReference type="NCBI Taxonomy" id="69181"/>
    <lineage>
        <taxon>Eukaryota</taxon>
        <taxon>Viridiplantae</taxon>
        <taxon>Streptophyta</taxon>
        <taxon>Embryophyta</taxon>
        <taxon>Tracheophyta</taxon>
        <taxon>Spermatophyta</taxon>
        <taxon>Magnoliopsida</taxon>
        <taxon>eudicotyledons</taxon>
        <taxon>Gunneridae</taxon>
        <taxon>Pentapetalae</taxon>
        <taxon>rosids</taxon>
        <taxon>malvids</taxon>
        <taxon>Brassicales</taxon>
        <taxon>Brassicaceae</taxon>
        <taxon>Brassiceae</taxon>
        <taxon>Brassica</taxon>
    </lineage>
</organism>
<dbReference type="Proteomes" id="UP000712600">
    <property type="component" value="Unassembled WGS sequence"/>
</dbReference>
<gene>
    <name evidence="1" type="ORF">F2Q69_00022538</name>
</gene>
<proteinExistence type="predicted"/>